<proteinExistence type="predicted"/>
<dbReference type="PANTHER" id="PTHR45909">
    <property type="entry name" value="ADP-RIBOSYLATION FACTOR-RELATED PROTEIN 1"/>
    <property type="match status" value="1"/>
</dbReference>
<sequence length="202" mass="23586">MGNFFSRLRRTPTRKILILGQEKSGKTTIFSIINQKYNNKPKKLMDESKVQDEKNPQNKKMVDKSIGFNVDLIKDIVVWDLSGNKTMSKFWSCYFDNVDGVIWVLDAFKTDNTILDLMHDFLLSISLEKVKILVFIHKSDLVDEEVTVNLTEKVESMFTNRKIKITSTSVTNPQFIYEGFDWLNETMFVSKGRVLDYLPFYK</sequence>
<evidence type="ECO:0000256" key="1">
    <source>
        <dbReference type="ARBA" id="ARBA00022741"/>
    </source>
</evidence>
<evidence type="ECO:0000256" key="2">
    <source>
        <dbReference type="ARBA" id="ARBA00023134"/>
    </source>
</evidence>
<dbReference type="InterPro" id="IPR027417">
    <property type="entry name" value="P-loop_NTPase"/>
</dbReference>
<evidence type="ECO:0000256" key="3">
    <source>
        <dbReference type="PIRSR" id="PIRSR606689-1"/>
    </source>
</evidence>
<keyword evidence="2 3" id="KW-0342">GTP-binding</keyword>
<reference evidence="5 6" key="1">
    <citation type="journal article" date="2013" name="BMC Genomics">
        <title>Comparative genomics of parasitic silkworm microsporidia reveal an association between genome expansion and host adaptation.</title>
        <authorList>
            <person name="Pan G."/>
            <person name="Xu J."/>
            <person name="Li T."/>
            <person name="Xia Q."/>
            <person name="Liu S.L."/>
            <person name="Zhang G."/>
            <person name="Li S."/>
            <person name="Li C."/>
            <person name="Liu H."/>
            <person name="Yang L."/>
            <person name="Liu T."/>
            <person name="Zhang X."/>
            <person name="Wu Z."/>
            <person name="Fan W."/>
            <person name="Dang X."/>
            <person name="Xiang H."/>
            <person name="Tao M."/>
            <person name="Li Y."/>
            <person name="Hu J."/>
            <person name="Li Z."/>
            <person name="Lin L."/>
            <person name="Luo J."/>
            <person name="Geng L."/>
            <person name="Wang L."/>
            <person name="Long M."/>
            <person name="Wan Y."/>
            <person name="He N."/>
            <person name="Zhang Z."/>
            <person name="Lu C."/>
            <person name="Keeling P.J."/>
            <person name="Wang J."/>
            <person name="Xiang Z."/>
            <person name="Zhou Z."/>
        </authorList>
    </citation>
    <scope>NUCLEOTIDE SEQUENCE [LARGE SCALE GENOMIC DNA]</scope>
    <source>
        <strain evidence="6">CQ1 / CVCC 102059</strain>
    </source>
</reference>
<accession>R0KQR3</accession>
<dbReference type="Pfam" id="PF00025">
    <property type="entry name" value="Arf"/>
    <property type="match status" value="1"/>
</dbReference>
<gene>
    <name evidence="5" type="primary">ARF1</name>
    <name evidence="5" type="ORF">NBO_417g0015</name>
</gene>
<dbReference type="GO" id="GO:0043001">
    <property type="term" value="P:Golgi to plasma membrane protein transport"/>
    <property type="evidence" value="ECO:0007669"/>
    <property type="project" value="TreeGrafter"/>
</dbReference>
<evidence type="ECO:0000256" key="4">
    <source>
        <dbReference type="PIRSR" id="PIRSR606689-2"/>
    </source>
</evidence>
<dbReference type="Gene3D" id="3.40.50.300">
    <property type="entry name" value="P-loop containing nucleotide triphosphate hydrolases"/>
    <property type="match status" value="1"/>
</dbReference>
<dbReference type="HOGENOM" id="CLU_040729_12_3_1"/>
<keyword evidence="1 3" id="KW-0547">Nucleotide-binding</keyword>
<feature type="binding site" evidence="4">
    <location>
        <position position="27"/>
    </location>
    <ligand>
        <name>Mg(2+)</name>
        <dbReference type="ChEBI" id="CHEBI:18420"/>
    </ligand>
</feature>
<dbReference type="InterPro" id="IPR024156">
    <property type="entry name" value="Small_GTPase_ARF"/>
</dbReference>
<keyword evidence="4" id="KW-0460">Magnesium</keyword>
<dbReference type="PROSITE" id="PS51417">
    <property type="entry name" value="ARF"/>
    <property type="match status" value="1"/>
</dbReference>
<dbReference type="GO" id="GO:0006886">
    <property type="term" value="P:intracellular protein transport"/>
    <property type="evidence" value="ECO:0007669"/>
    <property type="project" value="TreeGrafter"/>
</dbReference>
<evidence type="ECO:0000313" key="6">
    <source>
        <dbReference type="Proteomes" id="UP000016927"/>
    </source>
</evidence>
<dbReference type="PANTHER" id="PTHR45909:SF1">
    <property type="entry name" value="ADP-RIBOSYLATION FACTOR-RELATED PROTEIN 1"/>
    <property type="match status" value="1"/>
</dbReference>
<name>R0KQR3_NOSB1</name>
<dbReference type="EMBL" id="KB909325">
    <property type="protein sequence ID" value="EOB12552.1"/>
    <property type="molecule type" value="Genomic_DNA"/>
</dbReference>
<organism evidence="5 6">
    <name type="scientific">Nosema bombycis (strain CQ1 / CVCC 102059)</name>
    <name type="common">Microsporidian parasite</name>
    <name type="synonym">Pebrine of silkworm</name>
    <dbReference type="NCBI Taxonomy" id="578461"/>
    <lineage>
        <taxon>Eukaryota</taxon>
        <taxon>Fungi</taxon>
        <taxon>Fungi incertae sedis</taxon>
        <taxon>Microsporidia</taxon>
        <taxon>Nosematidae</taxon>
        <taxon>Nosema</taxon>
    </lineage>
</organism>
<keyword evidence="6" id="KW-1185">Reference proteome</keyword>
<dbReference type="SMART" id="SM00177">
    <property type="entry name" value="ARF"/>
    <property type="match status" value="1"/>
</dbReference>
<evidence type="ECO:0000313" key="5">
    <source>
        <dbReference type="EMBL" id="EOB12552.1"/>
    </source>
</evidence>
<dbReference type="STRING" id="578461.R0KQR3"/>
<protein>
    <submittedName>
        <fullName evidence="5">ADP-ribosylation factor 1</fullName>
    </submittedName>
</protein>
<feature type="binding site" evidence="3">
    <location>
        <position position="83"/>
    </location>
    <ligand>
        <name>GTP</name>
        <dbReference type="ChEBI" id="CHEBI:37565"/>
    </ligand>
</feature>
<dbReference type="Proteomes" id="UP000016927">
    <property type="component" value="Unassembled WGS sequence"/>
</dbReference>
<dbReference type="GO" id="GO:0003924">
    <property type="term" value="F:GTPase activity"/>
    <property type="evidence" value="ECO:0007669"/>
    <property type="project" value="InterPro"/>
</dbReference>
<dbReference type="OrthoDB" id="2011769at2759"/>
<dbReference type="AlphaFoldDB" id="R0KQR3"/>
<feature type="binding site" evidence="4">
    <location>
        <position position="65"/>
    </location>
    <ligand>
        <name>Mg(2+)</name>
        <dbReference type="ChEBI" id="CHEBI:18420"/>
    </ligand>
</feature>
<dbReference type="GO" id="GO:0046872">
    <property type="term" value="F:metal ion binding"/>
    <property type="evidence" value="ECO:0007669"/>
    <property type="project" value="UniProtKB-KW"/>
</dbReference>
<dbReference type="GO" id="GO:0005794">
    <property type="term" value="C:Golgi apparatus"/>
    <property type="evidence" value="ECO:0007669"/>
    <property type="project" value="TreeGrafter"/>
</dbReference>
<dbReference type="InterPro" id="IPR006689">
    <property type="entry name" value="Small_GTPase_ARF/SAR"/>
</dbReference>
<dbReference type="GO" id="GO:0005525">
    <property type="term" value="F:GTP binding"/>
    <property type="evidence" value="ECO:0007669"/>
    <property type="project" value="UniProtKB-KW"/>
</dbReference>
<dbReference type="SUPFAM" id="SSF52540">
    <property type="entry name" value="P-loop containing nucleoside triphosphate hydrolases"/>
    <property type="match status" value="1"/>
</dbReference>
<feature type="binding site" evidence="3">
    <location>
        <begin position="20"/>
        <end position="27"/>
    </location>
    <ligand>
        <name>GTP</name>
        <dbReference type="ChEBI" id="CHEBI:37565"/>
    </ligand>
</feature>
<keyword evidence="4" id="KW-0479">Metal-binding</keyword>
<dbReference type="VEuPathDB" id="MicrosporidiaDB:NBO_417g0015"/>
<dbReference type="GO" id="GO:0034067">
    <property type="term" value="P:protein localization to Golgi apparatus"/>
    <property type="evidence" value="ECO:0007669"/>
    <property type="project" value="TreeGrafter"/>
</dbReference>